<dbReference type="Pfam" id="PF01740">
    <property type="entry name" value="STAS"/>
    <property type="match status" value="1"/>
</dbReference>
<evidence type="ECO:0000256" key="1">
    <source>
        <dbReference type="SAM" id="MobiDB-lite"/>
    </source>
</evidence>
<proteinExistence type="predicted"/>
<reference evidence="3 4" key="1">
    <citation type="submission" date="2024-03" db="EMBL/GenBank/DDBJ databases">
        <title>Novel Streptomyces species of biotechnological and ecological value are a feature of Machair soil.</title>
        <authorList>
            <person name="Prole J.R."/>
            <person name="Goodfellow M."/>
            <person name="Allenby N."/>
            <person name="Ward A.C."/>
        </authorList>
    </citation>
    <scope>NUCLEOTIDE SEQUENCE [LARGE SCALE GENOMIC DNA]</scope>
    <source>
        <strain evidence="3 4">MS1.AVA.1</strain>
    </source>
</reference>
<protein>
    <submittedName>
        <fullName evidence="3">STAS domain-containing protein</fullName>
    </submittedName>
</protein>
<dbReference type="InterPro" id="IPR002645">
    <property type="entry name" value="STAS_dom"/>
</dbReference>
<dbReference type="Gene3D" id="3.30.750.24">
    <property type="entry name" value="STAS domain"/>
    <property type="match status" value="1"/>
</dbReference>
<dbReference type="PANTHER" id="PTHR33495:SF2">
    <property type="entry name" value="ANTI-SIGMA FACTOR ANTAGONIST TM_1081-RELATED"/>
    <property type="match status" value="1"/>
</dbReference>
<evidence type="ECO:0000313" key="4">
    <source>
        <dbReference type="Proteomes" id="UP001376459"/>
    </source>
</evidence>
<evidence type="ECO:0000259" key="2">
    <source>
        <dbReference type="PROSITE" id="PS50801"/>
    </source>
</evidence>
<sequence>MVVQSPSSATVLCKEKRPAPAPPSSPSGPAWLINTVAPRSHAAPTRPRTVDSPAYGLRQALDATAPPGPGVVADMSGVSFMDSTGINILITVHRDLAEAGGRLRLAAPTGPVLHTIRLVGIDTVIDCHDTLRQGLPT</sequence>
<feature type="region of interest" description="Disordered" evidence="1">
    <location>
        <begin position="1"/>
        <end position="54"/>
    </location>
</feature>
<keyword evidence="4" id="KW-1185">Reference proteome</keyword>
<dbReference type="SUPFAM" id="SSF52091">
    <property type="entry name" value="SpoIIaa-like"/>
    <property type="match status" value="1"/>
</dbReference>
<comment type="caution">
    <text evidence="3">The sequence shown here is derived from an EMBL/GenBank/DDBJ whole genome shotgun (WGS) entry which is preliminary data.</text>
</comment>
<gene>
    <name evidence="3" type="ORF">WKI71_00290</name>
</gene>
<dbReference type="PANTHER" id="PTHR33495">
    <property type="entry name" value="ANTI-SIGMA FACTOR ANTAGONIST TM_1081-RELATED-RELATED"/>
    <property type="match status" value="1"/>
</dbReference>
<dbReference type="PROSITE" id="PS50801">
    <property type="entry name" value="STAS"/>
    <property type="match status" value="1"/>
</dbReference>
<dbReference type="Proteomes" id="UP001376459">
    <property type="component" value="Unassembled WGS sequence"/>
</dbReference>
<organism evidence="3 4">
    <name type="scientific">Streptomyces machairae</name>
    <dbReference type="NCBI Taxonomy" id="3134109"/>
    <lineage>
        <taxon>Bacteria</taxon>
        <taxon>Bacillati</taxon>
        <taxon>Actinomycetota</taxon>
        <taxon>Actinomycetes</taxon>
        <taxon>Kitasatosporales</taxon>
        <taxon>Streptomycetaceae</taxon>
        <taxon>Streptomyces</taxon>
    </lineage>
</organism>
<dbReference type="InterPro" id="IPR036513">
    <property type="entry name" value="STAS_dom_sf"/>
</dbReference>
<evidence type="ECO:0000313" key="3">
    <source>
        <dbReference type="EMBL" id="MEJ8667549.1"/>
    </source>
</evidence>
<dbReference type="CDD" id="cd07043">
    <property type="entry name" value="STAS_anti-anti-sigma_factors"/>
    <property type="match status" value="1"/>
</dbReference>
<feature type="compositionally biased region" description="Polar residues" evidence="1">
    <location>
        <begin position="1"/>
        <end position="10"/>
    </location>
</feature>
<name>A0ABU8UF54_9ACTN</name>
<accession>A0ABU8UF54</accession>
<feature type="domain" description="STAS" evidence="2">
    <location>
        <begin position="71"/>
        <end position="137"/>
    </location>
</feature>
<dbReference type="EMBL" id="JBBKAK010000001">
    <property type="protein sequence ID" value="MEJ8667549.1"/>
    <property type="molecule type" value="Genomic_DNA"/>
</dbReference>